<reference evidence="1" key="1">
    <citation type="submission" date="2021-06" db="EMBL/GenBank/DDBJ databases">
        <authorList>
            <person name="Kallberg Y."/>
            <person name="Tangrot J."/>
            <person name="Rosling A."/>
        </authorList>
    </citation>
    <scope>NUCLEOTIDE SEQUENCE</scope>
    <source>
        <strain evidence="1">CL356</strain>
    </source>
</reference>
<gene>
    <name evidence="1" type="ORF">ACOLOM_LOCUS2474</name>
</gene>
<organism evidence="1 2">
    <name type="scientific">Acaulospora colombiana</name>
    <dbReference type="NCBI Taxonomy" id="27376"/>
    <lineage>
        <taxon>Eukaryota</taxon>
        <taxon>Fungi</taxon>
        <taxon>Fungi incertae sedis</taxon>
        <taxon>Mucoromycota</taxon>
        <taxon>Glomeromycotina</taxon>
        <taxon>Glomeromycetes</taxon>
        <taxon>Diversisporales</taxon>
        <taxon>Acaulosporaceae</taxon>
        <taxon>Acaulospora</taxon>
    </lineage>
</organism>
<keyword evidence="2" id="KW-1185">Reference proteome</keyword>
<evidence type="ECO:0000313" key="2">
    <source>
        <dbReference type="Proteomes" id="UP000789525"/>
    </source>
</evidence>
<name>A0ACA9KW21_9GLOM</name>
<protein>
    <submittedName>
        <fullName evidence="1">4826_t:CDS:1</fullName>
    </submittedName>
</protein>
<proteinExistence type="predicted"/>
<sequence>MFHSPRQRVPQASVNVTPRLTLSAAVVEGVLFIIKRKPVHSAGTLPRRPEAVSAFLHIDDKITGVKKNGFREGTQAKRKKIVAADVE</sequence>
<comment type="caution">
    <text evidence="1">The sequence shown here is derived from an EMBL/GenBank/DDBJ whole genome shotgun (WGS) entry which is preliminary data.</text>
</comment>
<dbReference type="Proteomes" id="UP000789525">
    <property type="component" value="Unassembled WGS sequence"/>
</dbReference>
<evidence type="ECO:0000313" key="1">
    <source>
        <dbReference type="EMBL" id="CAG8493449.1"/>
    </source>
</evidence>
<accession>A0ACA9KW21</accession>
<dbReference type="EMBL" id="CAJVPT010003256">
    <property type="protein sequence ID" value="CAG8493449.1"/>
    <property type="molecule type" value="Genomic_DNA"/>
</dbReference>